<keyword evidence="10" id="KW-0067">ATP-binding</keyword>
<comment type="similarity">
    <text evidence="2">Belongs to the RibF family.</text>
</comment>
<dbReference type="GO" id="GO:0009398">
    <property type="term" value="P:FMN biosynthetic process"/>
    <property type="evidence" value="ECO:0007669"/>
    <property type="project" value="TreeGrafter"/>
</dbReference>
<evidence type="ECO:0000256" key="3">
    <source>
        <dbReference type="ARBA" id="ARBA00012393"/>
    </source>
</evidence>
<keyword evidence="8" id="KW-0547">Nucleotide-binding</keyword>
<dbReference type="GO" id="GO:0008531">
    <property type="term" value="F:riboflavin kinase activity"/>
    <property type="evidence" value="ECO:0007669"/>
    <property type="project" value="TreeGrafter"/>
</dbReference>
<accession>A3K7D2</accession>
<dbReference type="InterPro" id="IPR015864">
    <property type="entry name" value="FAD_synthase"/>
</dbReference>
<evidence type="ECO:0000259" key="12">
    <source>
        <dbReference type="Pfam" id="PF06574"/>
    </source>
</evidence>
<dbReference type="PANTHER" id="PTHR22749:SF6">
    <property type="entry name" value="RIBOFLAVIN KINASE"/>
    <property type="match status" value="1"/>
</dbReference>
<evidence type="ECO:0000256" key="4">
    <source>
        <dbReference type="ARBA" id="ARBA00022630"/>
    </source>
</evidence>
<evidence type="ECO:0000256" key="7">
    <source>
        <dbReference type="ARBA" id="ARBA00022695"/>
    </source>
</evidence>
<dbReference type="PANTHER" id="PTHR22749">
    <property type="entry name" value="RIBOFLAVIN KINASE/FMN ADENYLYLTRANSFERASE"/>
    <property type="match status" value="1"/>
</dbReference>
<dbReference type="Gene3D" id="3.40.50.620">
    <property type="entry name" value="HUPs"/>
    <property type="match status" value="1"/>
</dbReference>
<evidence type="ECO:0000256" key="6">
    <source>
        <dbReference type="ARBA" id="ARBA00022679"/>
    </source>
</evidence>
<evidence type="ECO:0000256" key="9">
    <source>
        <dbReference type="ARBA" id="ARBA00022827"/>
    </source>
</evidence>
<feature type="domain" description="FAD synthetase" evidence="12">
    <location>
        <begin position="17"/>
        <end position="162"/>
    </location>
</feature>
<sequence>MDFQAAQTRIVTDEQAALPACVMAIGAFDGVHRGHQALIRGAVAEARAAQTASVVWTFDPPPKVVFGRAAQLCPLEEKLARIARLGPDMIVVARFDRLYAGRSADRFLSDLARLNPRTIHVGADFRFGHRQSGDTALLSHHFKVNIAQPVICAAGETVSSTRIRALRASGRLTEARALQGPFESAAFLTGRMLTQDLRFEETTP</sequence>
<dbReference type="SUPFAM" id="SSF52374">
    <property type="entry name" value="Nucleotidylyl transferase"/>
    <property type="match status" value="1"/>
</dbReference>
<dbReference type="InterPro" id="IPR023468">
    <property type="entry name" value="Riboflavin_kinase"/>
</dbReference>
<dbReference type="RefSeq" id="WP_005861565.1">
    <property type="nucleotide sequence ID" value="NZ_AAYA01000012.1"/>
</dbReference>
<dbReference type="Pfam" id="PF06574">
    <property type="entry name" value="FAD_syn"/>
    <property type="match status" value="1"/>
</dbReference>
<dbReference type="EMBL" id="AAYA01000012">
    <property type="protein sequence ID" value="EBA06891.1"/>
    <property type="molecule type" value="Genomic_DNA"/>
</dbReference>
<gene>
    <name evidence="13" type="ORF">SSE37_00430</name>
</gene>
<dbReference type="AlphaFoldDB" id="A3K7D2"/>
<dbReference type="EC" id="2.7.7.2" evidence="3"/>
<dbReference type="Proteomes" id="UP000005713">
    <property type="component" value="Unassembled WGS sequence"/>
</dbReference>
<evidence type="ECO:0000256" key="11">
    <source>
        <dbReference type="ARBA" id="ARBA00049494"/>
    </source>
</evidence>
<keyword evidence="5" id="KW-0288">FMN</keyword>
<proteinExistence type="inferred from homology"/>
<evidence type="ECO:0000313" key="13">
    <source>
        <dbReference type="EMBL" id="EBA06891.1"/>
    </source>
</evidence>
<dbReference type="UniPathway" id="UPA00277">
    <property type="reaction ID" value="UER00407"/>
</dbReference>
<keyword evidence="9" id="KW-0274">FAD</keyword>
<dbReference type="GO" id="GO:0006747">
    <property type="term" value="P:FAD biosynthetic process"/>
    <property type="evidence" value="ECO:0007669"/>
    <property type="project" value="UniProtKB-UniPathway"/>
</dbReference>
<comment type="pathway">
    <text evidence="1">Cofactor biosynthesis; FAD biosynthesis; FAD from FMN: step 1/1.</text>
</comment>
<organism evidence="13 14">
    <name type="scientific">Sagittula stellata (strain ATCC 700073 / DSM 11524 / E-37)</name>
    <dbReference type="NCBI Taxonomy" id="388399"/>
    <lineage>
        <taxon>Bacteria</taxon>
        <taxon>Pseudomonadati</taxon>
        <taxon>Pseudomonadota</taxon>
        <taxon>Alphaproteobacteria</taxon>
        <taxon>Rhodobacterales</taxon>
        <taxon>Roseobacteraceae</taxon>
        <taxon>Sagittula</taxon>
    </lineage>
</organism>
<keyword evidence="7" id="KW-0548">Nucleotidyltransferase</keyword>
<comment type="caution">
    <text evidence="13">The sequence shown here is derived from an EMBL/GenBank/DDBJ whole genome shotgun (WGS) entry which is preliminary data.</text>
</comment>
<evidence type="ECO:0000256" key="2">
    <source>
        <dbReference type="ARBA" id="ARBA00010214"/>
    </source>
</evidence>
<comment type="catalytic activity">
    <reaction evidence="11">
        <text>FMN + ATP + H(+) = FAD + diphosphate</text>
        <dbReference type="Rhea" id="RHEA:17237"/>
        <dbReference type="ChEBI" id="CHEBI:15378"/>
        <dbReference type="ChEBI" id="CHEBI:30616"/>
        <dbReference type="ChEBI" id="CHEBI:33019"/>
        <dbReference type="ChEBI" id="CHEBI:57692"/>
        <dbReference type="ChEBI" id="CHEBI:58210"/>
        <dbReference type="EC" id="2.7.7.2"/>
    </reaction>
</comment>
<dbReference type="GO" id="GO:0003919">
    <property type="term" value="F:FMN adenylyltransferase activity"/>
    <property type="evidence" value="ECO:0007669"/>
    <property type="project" value="UniProtKB-EC"/>
</dbReference>
<dbReference type="CDD" id="cd02064">
    <property type="entry name" value="FAD_synthetase_N"/>
    <property type="match status" value="1"/>
</dbReference>
<dbReference type="GO" id="GO:0005524">
    <property type="term" value="F:ATP binding"/>
    <property type="evidence" value="ECO:0007669"/>
    <property type="project" value="UniProtKB-KW"/>
</dbReference>
<dbReference type="GO" id="GO:0009231">
    <property type="term" value="P:riboflavin biosynthetic process"/>
    <property type="evidence" value="ECO:0007669"/>
    <property type="project" value="InterPro"/>
</dbReference>
<evidence type="ECO:0000256" key="5">
    <source>
        <dbReference type="ARBA" id="ARBA00022643"/>
    </source>
</evidence>
<evidence type="ECO:0000256" key="1">
    <source>
        <dbReference type="ARBA" id="ARBA00004726"/>
    </source>
</evidence>
<keyword evidence="14" id="KW-1185">Reference proteome</keyword>
<dbReference type="InterPro" id="IPR014729">
    <property type="entry name" value="Rossmann-like_a/b/a_fold"/>
</dbReference>
<evidence type="ECO:0000256" key="8">
    <source>
        <dbReference type="ARBA" id="ARBA00022741"/>
    </source>
</evidence>
<dbReference type="eggNOG" id="COG0196">
    <property type="taxonomic scope" value="Bacteria"/>
</dbReference>
<keyword evidence="6" id="KW-0808">Transferase</keyword>
<evidence type="ECO:0000256" key="10">
    <source>
        <dbReference type="ARBA" id="ARBA00022840"/>
    </source>
</evidence>
<evidence type="ECO:0000313" key="14">
    <source>
        <dbReference type="Proteomes" id="UP000005713"/>
    </source>
</evidence>
<reference evidence="13 14" key="1">
    <citation type="submission" date="2006-06" db="EMBL/GenBank/DDBJ databases">
        <authorList>
            <person name="Moran M.A."/>
            <person name="Ferriera S."/>
            <person name="Johnson J."/>
            <person name="Kravitz S."/>
            <person name="Beeson K."/>
            <person name="Sutton G."/>
            <person name="Rogers Y.-H."/>
            <person name="Friedman R."/>
            <person name="Frazier M."/>
            <person name="Venter J.C."/>
        </authorList>
    </citation>
    <scope>NUCLEOTIDE SEQUENCE [LARGE SCALE GENOMIC DNA]</scope>
    <source>
        <strain evidence="13 14">E-37</strain>
    </source>
</reference>
<protein>
    <recommendedName>
        <fullName evidence="3">FAD synthase</fullName>
        <ecNumber evidence="3">2.7.7.2</ecNumber>
    </recommendedName>
</protein>
<name>A3K7D2_SAGS3</name>
<keyword evidence="4" id="KW-0285">Flavoprotein</keyword>
<dbReference type="OrthoDB" id="9803667at2"/>